<comment type="similarity">
    <text evidence="2">Belongs to the major facilitator superfamily. Monocarboxylate porter (TC 2.A.1.13) family.</text>
</comment>
<feature type="transmembrane region" description="Helical" evidence="4">
    <location>
        <begin position="199"/>
        <end position="221"/>
    </location>
</feature>
<keyword evidence="4" id="KW-1133">Transmembrane helix</keyword>
<keyword evidence="4" id="KW-0472">Membrane</keyword>
<dbReference type="GO" id="GO:0022857">
    <property type="term" value="F:transmembrane transporter activity"/>
    <property type="evidence" value="ECO:0007669"/>
    <property type="project" value="InterPro"/>
</dbReference>
<feature type="transmembrane region" description="Helical" evidence="4">
    <location>
        <begin position="303"/>
        <end position="326"/>
    </location>
</feature>
<dbReference type="InterPro" id="IPR011701">
    <property type="entry name" value="MFS"/>
</dbReference>
<keyword evidence="4" id="KW-0812">Transmembrane</keyword>
<proteinExistence type="inferred from homology"/>
<dbReference type="Proteomes" id="UP000799750">
    <property type="component" value="Unassembled WGS sequence"/>
</dbReference>
<evidence type="ECO:0000313" key="7">
    <source>
        <dbReference type="Proteomes" id="UP000799750"/>
    </source>
</evidence>
<dbReference type="GO" id="GO:0016020">
    <property type="term" value="C:membrane"/>
    <property type="evidence" value="ECO:0007669"/>
    <property type="project" value="UniProtKB-SubCell"/>
</dbReference>
<organism evidence="6 7">
    <name type="scientific">Lophium mytilinum</name>
    <dbReference type="NCBI Taxonomy" id="390894"/>
    <lineage>
        <taxon>Eukaryota</taxon>
        <taxon>Fungi</taxon>
        <taxon>Dikarya</taxon>
        <taxon>Ascomycota</taxon>
        <taxon>Pezizomycotina</taxon>
        <taxon>Dothideomycetes</taxon>
        <taxon>Pleosporomycetidae</taxon>
        <taxon>Mytilinidiales</taxon>
        <taxon>Mytilinidiaceae</taxon>
        <taxon>Lophium</taxon>
    </lineage>
</organism>
<feature type="region of interest" description="Disordered" evidence="3">
    <location>
        <begin position="1"/>
        <end position="34"/>
    </location>
</feature>
<evidence type="ECO:0000256" key="3">
    <source>
        <dbReference type="SAM" id="MobiDB-lite"/>
    </source>
</evidence>
<dbReference type="AlphaFoldDB" id="A0A6A6QGZ4"/>
<dbReference type="InterPro" id="IPR050327">
    <property type="entry name" value="Proton-linked_MCT"/>
</dbReference>
<feature type="transmembrane region" description="Helical" evidence="4">
    <location>
        <begin position="267"/>
        <end position="291"/>
    </location>
</feature>
<dbReference type="PANTHER" id="PTHR11360">
    <property type="entry name" value="MONOCARBOXYLATE TRANSPORTER"/>
    <property type="match status" value="1"/>
</dbReference>
<protein>
    <submittedName>
        <fullName evidence="6">Major facilitator superfamily transporter</fullName>
    </submittedName>
</protein>
<dbReference type="PROSITE" id="PS50850">
    <property type="entry name" value="MFS"/>
    <property type="match status" value="1"/>
</dbReference>
<dbReference type="SUPFAM" id="SSF103473">
    <property type="entry name" value="MFS general substrate transporter"/>
    <property type="match status" value="1"/>
</dbReference>
<feature type="domain" description="Major facilitator superfamily (MFS) profile" evidence="5">
    <location>
        <begin position="241"/>
        <end position="439"/>
    </location>
</feature>
<feature type="transmembrane region" description="Helical" evidence="4">
    <location>
        <begin position="44"/>
        <end position="68"/>
    </location>
</feature>
<gene>
    <name evidence="6" type="ORF">BU16DRAFT_575068</name>
</gene>
<comment type="subcellular location">
    <subcellularLocation>
        <location evidence="1">Membrane</location>
        <topology evidence="1">Multi-pass membrane protein</topology>
    </subcellularLocation>
</comment>
<feature type="transmembrane region" description="Helical" evidence="4">
    <location>
        <begin position="80"/>
        <end position="103"/>
    </location>
</feature>
<reference evidence="6" key="1">
    <citation type="journal article" date="2020" name="Stud. Mycol.">
        <title>101 Dothideomycetes genomes: a test case for predicting lifestyles and emergence of pathogens.</title>
        <authorList>
            <person name="Haridas S."/>
            <person name="Albert R."/>
            <person name="Binder M."/>
            <person name="Bloem J."/>
            <person name="Labutti K."/>
            <person name="Salamov A."/>
            <person name="Andreopoulos B."/>
            <person name="Baker S."/>
            <person name="Barry K."/>
            <person name="Bills G."/>
            <person name="Bluhm B."/>
            <person name="Cannon C."/>
            <person name="Castanera R."/>
            <person name="Culley D."/>
            <person name="Daum C."/>
            <person name="Ezra D."/>
            <person name="Gonzalez J."/>
            <person name="Henrissat B."/>
            <person name="Kuo A."/>
            <person name="Liang C."/>
            <person name="Lipzen A."/>
            <person name="Lutzoni F."/>
            <person name="Magnuson J."/>
            <person name="Mondo S."/>
            <person name="Nolan M."/>
            <person name="Ohm R."/>
            <person name="Pangilinan J."/>
            <person name="Park H.-J."/>
            <person name="Ramirez L."/>
            <person name="Alfaro M."/>
            <person name="Sun H."/>
            <person name="Tritt A."/>
            <person name="Yoshinaga Y."/>
            <person name="Zwiers L.-H."/>
            <person name="Turgeon B."/>
            <person name="Goodwin S."/>
            <person name="Spatafora J."/>
            <person name="Crous P."/>
            <person name="Grigoriev I."/>
        </authorList>
    </citation>
    <scope>NUCLEOTIDE SEQUENCE</scope>
    <source>
        <strain evidence="6">CBS 269.34</strain>
    </source>
</reference>
<feature type="transmembrane region" description="Helical" evidence="4">
    <location>
        <begin position="407"/>
        <end position="427"/>
    </location>
</feature>
<keyword evidence="7" id="KW-1185">Reference proteome</keyword>
<accession>A0A6A6QGZ4</accession>
<evidence type="ECO:0000256" key="4">
    <source>
        <dbReference type="SAM" id="Phobius"/>
    </source>
</evidence>
<sequence length="439" mass="46479">MKLKPGGQESGAVTPVVQEGTKEATEESLDDPPMDHGLTAWLQVVASCIMCSATWGLTNTFGVFQAYYMNVLLPSSSASSISWIGSVQLFLAMGVGAPVGVALDAGYLRSLIVAGMVLEVLGMLLTAQCTKYWQLFLLQGVVVGFGMGMLGLTSQAVIPLWFKKRRALCSGIAAAGSNIAGVAYSIMLRHLFYSIGFPWAVRILAALLLASTAFCLAVMRLRDGPPKRPTKPFNLHHFRDLPYTIFTAGFVLMITAVYIPYFYISEYAILLGLADSFSFYLLAIANAGALVGRLIPNYIADRVGALNTLTPCTLLAALFALCLYATTTLGSLSAVSCLYGFVSGALTALSPAILANLTADPSQIGTRMGMAYTLAAFGGLVGSPIAGALKGKAVPGDKMEIVQRALLAGWTFCAVVLVIAAGIFIYVRSMKVGWGRGKV</sequence>
<feature type="transmembrane region" description="Helical" evidence="4">
    <location>
        <begin position="241"/>
        <end position="261"/>
    </location>
</feature>
<name>A0A6A6QGZ4_9PEZI</name>
<feature type="transmembrane region" description="Helical" evidence="4">
    <location>
        <begin position="110"/>
        <end position="127"/>
    </location>
</feature>
<dbReference type="InterPro" id="IPR020846">
    <property type="entry name" value="MFS_dom"/>
</dbReference>
<evidence type="ECO:0000256" key="2">
    <source>
        <dbReference type="ARBA" id="ARBA00006727"/>
    </source>
</evidence>
<dbReference type="Pfam" id="PF07690">
    <property type="entry name" value="MFS_1"/>
    <property type="match status" value="1"/>
</dbReference>
<dbReference type="EMBL" id="MU004196">
    <property type="protein sequence ID" value="KAF2491260.1"/>
    <property type="molecule type" value="Genomic_DNA"/>
</dbReference>
<feature type="transmembrane region" description="Helical" evidence="4">
    <location>
        <begin position="338"/>
        <end position="357"/>
    </location>
</feature>
<feature type="transmembrane region" description="Helical" evidence="4">
    <location>
        <begin position="168"/>
        <end position="187"/>
    </location>
</feature>
<feature type="transmembrane region" description="Helical" evidence="4">
    <location>
        <begin position="369"/>
        <end position="387"/>
    </location>
</feature>
<evidence type="ECO:0000313" key="6">
    <source>
        <dbReference type="EMBL" id="KAF2491260.1"/>
    </source>
</evidence>
<feature type="transmembrane region" description="Helical" evidence="4">
    <location>
        <begin position="133"/>
        <end position="161"/>
    </location>
</feature>
<dbReference type="Gene3D" id="1.20.1250.20">
    <property type="entry name" value="MFS general substrate transporter like domains"/>
    <property type="match status" value="1"/>
</dbReference>
<dbReference type="PANTHER" id="PTHR11360:SF234">
    <property type="entry name" value="MFS-TYPE TRANSPORTER DBAD-RELATED"/>
    <property type="match status" value="1"/>
</dbReference>
<dbReference type="InterPro" id="IPR036259">
    <property type="entry name" value="MFS_trans_sf"/>
</dbReference>
<dbReference type="OrthoDB" id="6509908at2759"/>
<evidence type="ECO:0000256" key="1">
    <source>
        <dbReference type="ARBA" id="ARBA00004141"/>
    </source>
</evidence>
<evidence type="ECO:0000259" key="5">
    <source>
        <dbReference type="PROSITE" id="PS50850"/>
    </source>
</evidence>